<proteinExistence type="predicted"/>
<accession>A0ACC0DJ21</accession>
<organism evidence="1 2">
    <name type="scientific">Hypoxylon rubiginosum</name>
    <dbReference type="NCBI Taxonomy" id="110542"/>
    <lineage>
        <taxon>Eukaryota</taxon>
        <taxon>Fungi</taxon>
        <taxon>Dikarya</taxon>
        <taxon>Ascomycota</taxon>
        <taxon>Pezizomycotina</taxon>
        <taxon>Sordariomycetes</taxon>
        <taxon>Xylariomycetidae</taxon>
        <taxon>Xylariales</taxon>
        <taxon>Hypoxylaceae</taxon>
        <taxon>Hypoxylon</taxon>
    </lineage>
</organism>
<protein>
    <submittedName>
        <fullName evidence="1">FAD-binding domain-containing protein</fullName>
    </submittedName>
</protein>
<dbReference type="EMBL" id="MU394284">
    <property type="protein sequence ID" value="KAI6092185.1"/>
    <property type="molecule type" value="Genomic_DNA"/>
</dbReference>
<name>A0ACC0DJ21_9PEZI</name>
<comment type="caution">
    <text evidence="1">The sequence shown here is derived from an EMBL/GenBank/DDBJ whole genome shotgun (WGS) entry which is preliminary data.</text>
</comment>
<gene>
    <name evidence="1" type="ORF">F4821DRAFT_158891</name>
</gene>
<evidence type="ECO:0000313" key="1">
    <source>
        <dbReference type="EMBL" id="KAI6092185.1"/>
    </source>
</evidence>
<keyword evidence="2" id="KW-1185">Reference proteome</keyword>
<evidence type="ECO:0000313" key="2">
    <source>
        <dbReference type="Proteomes" id="UP001497680"/>
    </source>
</evidence>
<dbReference type="Proteomes" id="UP001497680">
    <property type="component" value="Unassembled WGS sequence"/>
</dbReference>
<reference evidence="1 2" key="1">
    <citation type="journal article" date="2022" name="New Phytol.">
        <title>Ecological generalism drives hyperdiversity of secondary metabolite gene clusters in xylarialean endophytes.</title>
        <authorList>
            <person name="Franco M.E.E."/>
            <person name="Wisecaver J.H."/>
            <person name="Arnold A.E."/>
            <person name="Ju Y.M."/>
            <person name="Slot J.C."/>
            <person name="Ahrendt S."/>
            <person name="Moore L.P."/>
            <person name="Eastman K.E."/>
            <person name="Scott K."/>
            <person name="Konkel Z."/>
            <person name="Mondo S.J."/>
            <person name="Kuo A."/>
            <person name="Hayes R.D."/>
            <person name="Haridas S."/>
            <person name="Andreopoulos B."/>
            <person name="Riley R."/>
            <person name="LaButti K."/>
            <person name="Pangilinan J."/>
            <person name="Lipzen A."/>
            <person name="Amirebrahimi M."/>
            <person name="Yan J."/>
            <person name="Adam C."/>
            <person name="Keymanesh K."/>
            <person name="Ng V."/>
            <person name="Louie K."/>
            <person name="Northen T."/>
            <person name="Drula E."/>
            <person name="Henrissat B."/>
            <person name="Hsieh H.M."/>
            <person name="Youens-Clark K."/>
            <person name="Lutzoni F."/>
            <person name="Miadlikowska J."/>
            <person name="Eastwood D.C."/>
            <person name="Hamelin R.C."/>
            <person name="Grigoriev I.V."/>
            <person name="U'Ren J.M."/>
        </authorList>
    </citation>
    <scope>NUCLEOTIDE SEQUENCE [LARGE SCALE GENOMIC DNA]</scope>
    <source>
        <strain evidence="1 2">ER1909</strain>
    </source>
</reference>
<sequence length="497" mass="54117">MGFSDVLATLSIVSASVRLAAAAPTAQCCESLLNLMPSNTFMEASATYESENENFWSATEVLEPQCIFMPDTPEKVAQAVNLFVQNDCKFSIKGGGHSAIPGAASIHDGILMPMENLRRFDIAADGSSATVGSGYLMGEIYAGLDPANLTAMIGRYAKVGLGVAVGAGINYLVNKNGFAVDNVLNYEVVLANATIVNANATSHPDLFKALKGGNNNFGVVTSFTLRTEKTDGNIYGGVVSYAESELDQVLDLVYDYSVRQAVDDQLTHVLPQYGYNGTTDEAINFSPVMYNKNVFELPEIMKGWVDTPHFDSTLQNRPYHDLADELNAAFADGFVQEQRVFTVYTDAQLYKDLWANFHAWCKNYQHIPGFYGLHVNMPITPKTIQEGIANGGNSLGLEDTGDRVLGAIYFGVTFDSMDDADEVLPAHDEFVKSQQALAESRGLLHKYIMLTYSGWDQPAIESYGTESVQNLLAVQAAYDPTKVFQRLVPGGQKLPSQ</sequence>